<name>A0A397J6I1_9GLOM</name>
<comment type="caution">
    <text evidence="1">The sequence shown here is derived from an EMBL/GenBank/DDBJ whole genome shotgun (WGS) entry which is preliminary data.</text>
</comment>
<protein>
    <submittedName>
        <fullName evidence="1">Uncharacterized protein</fullName>
    </submittedName>
</protein>
<dbReference type="AlphaFoldDB" id="A0A397J6I1"/>
<keyword evidence="2" id="KW-1185">Reference proteome</keyword>
<sequence length="144" mass="17271">MSTTEEKSTSWSTYFDITPPEDYNFLDYYKHRKAEQTLMAILRAGHLQYCMLGCKDLYCRKEPTQLRKASACCQPYGGLRDRCDCLQQCFSHRHRKFFKDINAFWNQIERRLAENDEFAVLRKQKVAGFDFLKLTEERLERREC</sequence>
<dbReference type="EMBL" id="PQFF01000082">
    <property type="protein sequence ID" value="RHZ83955.1"/>
    <property type="molecule type" value="Genomic_DNA"/>
</dbReference>
<gene>
    <name evidence="1" type="ORF">Glove_86g211</name>
</gene>
<evidence type="ECO:0000313" key="2">
    <source>
        <dbReference type="Proteomes" id="UP000266861"/>
    </source>
</evidence>
<reference evidence="1 2" key="1">
    <citation type="submission" date="2018-08" db="EMBL/GenBank/DDBJ databases">
        <title>Genome and evolution of the arbuscular mycorrhizal fungus Diversispora epigaea (formerly Glomus versiforme) and its bacterial endosymbionts.</title>
        <authorList>
            <person name="Sun X."/>
            <person name="Fei Z."/>
            <person name="Harrison M."/>
        </authorList>
    </citation>
    <scope>NUCLEOTIDE SEQUENCE [LARGE SCALE GENOMIC DNA]</scope>
    <source>
        <strain evidence="1 2">IT104</strain>
    </source>
</reference>
<accession>A0A397J6I1</accession>
<evidence type="ECO:0000313" key="1">
    <source>
        <dbReference type="EMBL" id="RHZ83955.1"/>
    </source>
</evidence>
<proteinExistence type="predicted"/>
<dbReference type="Proteomes" id="UP000266861">
    <property type="component" value="Unassembled WGS sequence"/>
</dbReference>
<organism evidence="1 2">
    <name type="scientific">Diversispora epigaea</name>
    <dbReference type="NCBI Taxonomy" id="1348612"/>
    <lineage>
        <taxon>Eukaryota</taxon>
        <taxon>Fungi</taxon>
        <taxon>Fungi incertae sedis</taxon>
        <taxon>Mucoromycota</taxon>
        <taxon>Glomeromycotina</taxon>
        <taxon>Glomeromycetes</taxon>
        <taxon>Diversisporales</taxon>
        <taxon>Diversisporaceae</taxon>
        <taxon>Diversispora</taxon>
    </lineage>
</organism>